<proteinExistence type="predicted"/>
<evidence type="ECO:0000313" key="2">
    <source>
        <dbReference type="Proteomes" id="UP000327157"/>
    </source>
</evidence>
<reference evidence="2" key="2">
    <citation type="submission" date="2019-10" db="EMBL/GenBank/DDBJ databases">
        <title>A de novo genome assembly of a pear dwarfing rootstock.</title>
        <authorList>
            <person name="Wang F."/>
            <person name="Wang J."/>
            <person name="Li S."/>
            <person name="Zhang Y."/>
            <person name="Fang M."/>
            <person name="Ma L."/>
            <person name="Zhao Y."/>
            <person name="Jiang S."/>
        </authorList>
    </citation>
    <scope>NUCLEOTIDE SEQUENCE [LARGE SCALE GENOMIC DNA]</scope>
</reference>
<accession>A0A5N5G7M2</accession>
<sequence>MRTRPCSGSRRAMHKASVLTTQNAICSVDNGCDLILDGFRDFLEEPAGVGSVAVGHEDGGFDFLIQGQEGLGEDLGVGGLEEGFGVAHSLGGVVLLLRHVAPEIRWHLGRHFVMWFRLWNFWR</sequence>
<protein>
    <submittedName>
        <fullName evidence="1">Caffeoylshikimate esterase</fullName>
    </submittedName>
</protein>
<evidence type="ECO:0000313" key="1">
    <source>
        <dbReference type="EMBL" id="KAB2611356.1"/>
    </source>
</evidence>
<reference evidence="1 2" key="3">
    <citation type="submission" date="2019-11" db="EMBL/GenBank/DDBJ databases">
        <title>A de novo genome assembly of a pear dwarfing rootstock.</title>
        <authorList>
            <person name="Wang F."/>
            <person name="Wang J."/>
            <person name="Li S."/>
            <person name="Zhang Y."/>
            <person name="Fang M."/>
            <person name="Ma L."/>
            <person name="Zhao Y."/>
            <person name="Jiang S."/>
        </authorList>
    </citation>
    <scope>NUCLEOTIDE SEQUENCE [LARGE SCALE GENOMIC DNA]</scope>
    <source>
        <strain evidence="1">S2</strain>
        <tissue evidence="1">Leaf</tissue>
    </source>
</reference>
<gene>
    <name evidence="1" type="ORF">D8674_019388</name>
</gene>
<reference evidence="1 2" key="1">
    <citation type="submission" date="2019-09" db="EMBL/GenBank/DDBJ databases">
        <authorList>
            <person name="Ou C."/>
        </authorList>
    </citation>
    <scope>NUCLEOTIDE SEQUENCE [LARGE SCALE GENOMIC DNA]</scope>
    <source>
        <strain evidence="1">S2</strain>
        <tissue evidence="1">Leaf</tissue>
    </source>
</reference>
<dbReference type="EMBL" id="SMOL01000487">
    <property type="protein sequence ID" value="KAB2611356.1"/>
    <property type="molecule type" value="Genomic_DNA"/>
</dbReference>
<dbReference type="AlphaFoldDB" id="A0A5N5G7M2"/>
<organism evidence="1 2">
    <name type="scientific">Pyrus ussuriensis x Pyrus communis</name>
    <dbReference type="NCBI Taxonomy" id="2448454"/>
    <lineage>
        <taxon>Eukaryota</taxon>
        <taxon>Viridiplantae</taxon>
        <taxon>Streptophyta</taxon>
        <taxon>Embryophyta</taxon>
        <taxon>Tracheophyta</taxon>
        <taxon>Spermatophyta</taxon>
        <taxon>Magnoliopsida</taxon>
        <taxon>eudicotyledons</taxon>
        <taxon>Gunneridae</taxon>
        <taxon>Pentapetalae</taxon>
        <taxon>rosids</taxon>
        <taxon>fabids</taxon>
        <taxon>Rosales</taxon>
        <taxon>Rosaceae</taxon>
        <taxon>Amygdaloideae</taxon>
        <taxon>Maleae</taxon>
        <taxon>Pyrus</taxon>
    </lineage>
</organism>
<comment type="caution">
    <text evidence="1">The sequence shown here is derived from an EMBL/GenBank/DDBJ whole genome shotgun (WGS) entry which is preliminary data.</text>
</comment>
<dbReference type="Proteomes" id="UP000327157">
    <property type="component" value="Chromosome 17"/>
</dbReference>
<name>A0A5N5G7M2_9ROSA</name>
<keyword evidence="2" id="KW-1185">Reference proteome</keyword>